<evidence type="ECO:0000256" key="5">
    <source>
        <dbReference type="ARBA" id="ARBA00022763"/>
    </source>
</evidence>
<keyword evidence="4" id="KW-0547">Nucleotide-binding</keyword>
<evidence type="ECO:0000256" key="7">
    <source>
        <dbReference type="ARBA" id="ARBA00022840"/>
    </source>
</evidence>
<evidence type="ECO:0000256" key="6">
    <source>
        <dbReference type="ARBA" id="ARBA00022769"/>
    </source>
</evidence>
<accession>L7L9J0</accession>
<evidence type="ECO:0000256" key="3">
    <source>
        <dbReference type="ARBA" id="ARBA00022737"/>
    </source>
</evidence>
<dbReference type="InterPro" id="IPR027417">
    <property type="entry name" value="P-loop_NTPase"/>
</dbReference>
<evidence type="ECO:0000256" key="1">
    <source>
        <dbReference type="ARBA" id="ARBA00004496"/>
    </source>
</evidence>
<dbReference type="GO" id="GO:0006281">
    <property type="term" value="P:DNA repair"/>
    <property type="evidence" value="ECO:0007669"/>
    <property type="project" value="UniProtKB-KW"/>
</dbReference>
<evidence type="ECO:0000256" key="12">
    <source>
        <dbReference type="ARBA" id="ARBA00039316"/>
    </source>
</evidence>
<comment type="caution">
    <text evidence="14">The sequence shown here is derived from an EMBL/GenBank/DDBJ whole genome shotgun (WGS) entry which is preliminary data.</text>
</comment>
<dbReference type="PANTHER" id="PTHR43152:SF3">
    <property type="entry name" value="UVRABC SYSTEM PROTEIN A"/>
    <property type="match status" value="1"/>
</dbReference>
<dbReference type="STRING" id="1121927.GOHSU_22_00340"/>
<dbReference type="GO" id="GO:0003677">
    <property type="term" value="F:DNA binding"/>
    <property type="evidence" value="ECO:0007669"/>
    <property type="project" value="UniProtKB-KW"/>
</dbReference>
<evidence type="ECO:0000256" key="11">
    <source>
        <dbReference type="ARBA" id="ARBA00038000"/>
    </source>
</evidence>
<dbReference type="EMBL" id="BANT01000022">
    <property type="protein sequence ID" value="GAC57574.1"/>
    <property type="molecule type" value="Genomic_DNA"/>
</dbReference>
<gene>
    <name evidence="14" type="ORF">GOHSU_22_00340</name>
</gene>
<organism evidence="14 15">
    <name type="scientific">Gordonia hirsuta DSM 44140 = NBRC 16056</name>
    <dbReference type="NCBI Taxonomy" id="1121927"/>
    <lineage>
        <taxon>Bacteria</taxon>
        <taxon>Bacillati</taxon>
        <taxon>Actinomycetota</taxon>
        <taxon>Actinomycetes</taxon>
        <taxon>Mycobacteriales</taxon>
        <taxon>Gordoniaceae</taxon>
        <taxon>Gordonia</taxon>
    </lineage>
</organism>
<evidence type="ECO:0000256" key="10">
    <source>
        <dbReference type="ARBA" id="ARBA00023204"/>
    </source>
</evidence>
<evidence type="ECO:0000256" key="4">
    <source>
        <dbReference type="ARBA" id="ARBA00022741"/>
    </source>
</evidence>
<keyword evidence="15" id="KW-1185">Reference proteome</keyword>
<keyword evidence="8" id="KW-0267">Excision nuclease</keyword>
<evidence type="ECO:0000256" key="13">
    <source>
        <dbReference type="ARBA" id="ARBA00042156"/>
    </source>
</evidence>
<evidence type="ECO:0000256" key="2">
    <source>
        <dbReference type="ARBA" id="ARBA00022490"/>
    </source>
</evidence>
<name>L7L9J0_9ACTN</name>
<keyword evidence="3" id="KW-0677">Repeat</keyword>
<evidence type="ECO:0000256" key="8">
    <source>
        <dbReference type="ARBA" id="ARBA00022881"/>
    </source>
</evidence>
<dbReference type="PANTHER" id="PTHR43152">
    <property type="entry name" value="UVRABC SYSTEM PROTEIN A"/>
    <property type="match status" value="1"/>
</dbReference>
<dbReference type="GO" id="GO:0005737">
    <property type="term" value="C:cytoplasm"/>
    <property type="evidence" value="ECO:0007669"/>
    <property type="project" value="UniProtKB-SubCell"/>
</dbReference>
<keyword evidence="5" id="KW-0227">DNA damage</keyword>
<dbReference type="AlphaFoldDB" id="L7L9J0"/>
<keyword evidence="10" id="KW-0234">DNA repair</keyword>
<reference evidence="14 15" key="1">
    <citation type="submission" date="2012-12" db="EMBL/GenBank/DDBJ databases">
        <title>Whole genome shotgun sequence of Gordonia hirsuta NBRC 16056.</title>
        <authorList>
            <person name="Isaki-Nakamura S."/>
            <person name="Hosoyama A."/>
            <person name="Tsuchikane K."/>
            <person name="Katsumata H."/>
            <person name="Baba S."/>
            <person name="Yamazaki S."/>
            <person name="Fujita N."/>
        </authorList>
    </citation>
    <scope>NUCLEOTIDE SEQUENCE [LARGE SCALE GENOMIC DNA]</scope>
    <source>
        <strain evidence="14 15">NBRC 16056</strain>
    </source>
</reference>
<comment type="similarity">
    <text evidence="11">Belongs to the ABC transporter superfamily. UvrA family.</text>
</comment>
<keyword evidence="7" id="KW-0067">ATP-binding</keyword>
<dbReference type="GO" id="GO:0005524">
    <property type="term" value="F:ATP binding"/>
    <property type="evidence" value="ECO:0007669"/>
    <property type="project" value="UniProtKB-KW"/>
</dbReference>
<evidence type="ECO:0000313" key="14">
    <source>
        <dbReference type="EMBL" id="GAC57574.1"/>
    </source>
</evidence>
<dbReference type="Proteomes" id="UP000053405">
    <property type="component" value="Unassembled WGS sequence"/>
</dbReference>
<keyword evidence="6" id="KW-0228">DNA excision</keyword>
<dbReference type="eggNOG" id="COG0178">
    <property type="taxonomic scope" value="Bacteria"/>
</dbReference>
<keyword evidence="2" id="KW-0963">Cytoplasm</keyword>
<proteinExistence type="inferred from homology"/>
<sequence>MDVTDSGERAGPRCLQVRGARVHNLRDVDVDIPLGRLVAVVGVSGSGKSSLAMGVVYADGSRRYLEALST</sequence>
<evidence type="ECO:0000256" key="9">
    <source>
        <dbReference type="ARBA" id="ARBA00023125"/>
    </source>
</evidence>
<dbReference type="GO" id="GO:0004518">
    <property type="term" value="F:nuclease activity"/>
    <property type="evidence" value="ECO:0007669"/>
    <property type="project" value="UniProtKB-KW"/>
</dbReference>
<dbReference type="Gene3D" id="3.40.50.300">
    <property type="entry name" value="P-loop containing nucleotide triphosphate hydrolases"/>
    <property type="match status" value="1"/>
</dbReference>
<keyword evidence="9" id="KW-0238">DNA-binding</keyword>
<evidence type="ECO:0000313" key="15">
    <source>
        <dbReference type="Proteomes" id="UP000053405"/>
    </source>
</evidence>
<dbReference type="SUPFAM" id="SSF52540">
    <property type="entry name" value="P-loop containing nucleoside triphosphate hydrolases"/>
    <property type="match status" value="1"/>
</dbReference>
<comment type="subcellular location">
    <subcellularLocation>
        <location evidence="1">Cytoplasm</location>
    </subcellularLocation>
</comment>
<protein>
    <recommendedName>
        <fullName evidence="12">UvrABC system protein A</fullName>
    </recommendedName>
    <alternativeName>
        <fullName evidence="13">Excinuclease ABC subunit A</fullName>
    </alternativeName>
</protein>